<dbReference type="PRINTS" id="PR00320">
    <property type="entry name" value="GPROTEINBRPT"/>
</dbReference>
<dbReference type="GO" id="GO:1990757">
    <property type="term" value="F:ubiquitin ligase activator activity"/>
    <property type="evidence" value="ECO:0007669"/>
    <property type="project" value="TreeGrafter"/>
</dbReference>
<dbReference type="AlphaFoldDB" id="A0A1J4KIP9"/>
<dbReference type="PROSITE" id="PS50082">
    <property type="entry name" value="WD_REPEATS_2"/>
    <property type="match status" value="3"/>
</dbReference>
<feature type="compositionally biased region" description="Polar residues" evidence="6">
    <location>
        <begin position="82"/>
        <end position="109"/>
    </location>
</feature>
<protein>
    <submittedName>
        <fullName evidence="8">WD repeat protein</fullName>
    </submittedName>
</protein>
<feature type="region of interest" description="Disordered" evidence="6">
    <location>
        <begin position="1"/>
        <end position="38"/>
    </location>
</feature>
<dbReference type="Pfam" id="PF24807">
    <property type="entry name" value="WD40_CDC20-Fz"/>
    <property type="match status" value="1"/>
</dbReference>
<dbReference type="InterPro" id="IPR056150">
    <property type="entry name" value="WD40_CDC20-Fz"/>
</dbReference>
<dbReference type="PROSITE" id="PS00678">
    <property type="entry name" value="WD_REPEATS_1"/>
    <property type="match status" value="2"/>
</dbReference>
<dbReference type="PANTHER" id="PTHR19918">
    <property type="entry name" value="CELL DIVISION CYCLE 20 CDC20 FIZZY -RELATED"/>
    <property type="match status" value="1"/>
</dbReference>
<evidence type="ECO:0000259" key="7">
    <source>
        <dbReference type="Pfam" id="PF24807"/>
    </source>
</evidence>
<dbReference type="InterPro" id="IPR019775">
    <property type="entry name" value="WD40_repeat_CS"/>
</dbReference>
<evidence type="ECO:0000313" key="8">
    <source>
        <dbReference type="EMBL" id="OHT11215.1"/>
    </source>
</evidence>
<keyword evidence="3" id="KW-0677">Repeat</keyword>
<feature type="repeat" description="WD" evidence="5">
    <location>
        <begin position="287"/>
        <end position="331"/>
    </location>
</feature>
<organism evidence="8 9">
    <name type="scientific">Tritrichomonas foetus</name>
    <dbReference type="NCBI Taxonomy" id="1144522"/>
    <lineage>
        <taxon>Eukaryota</taxon>
        <taxon>Metamonada</taxon>
        <taxon>Parabasalia</taxon>
        <taxon>Tritrichomonadida</taxon>
        <taxon>Tritrichomonadidae</taxon>
        <taxon>Tritrichomonas</taxon>
    </lineage>
</organism>
<name>A0A1J4KIP9_9EUKA</name>
<feature type="repeat" description="WD" evidence="5">
    <location>
        <begin position="375"/>
        <end position="416"/>
    </location>
</feature>
<dbReference type="InterPro" id="IPR001680">
    <property type="entry name" value="WD40_rpt"/>
</dbReference>
<dbReference type="InterPro" id="IPR015943">
    <property type="entry name" value="WD40/YVTN_repeat-like_dom_sf"/>
</dbReference>
<comment type="similarity">
    <text evidence="1">Belongs to the WD repeat CDC20/Fizzy family.</text>
</comment>
<reference evidence="8" key="1">
    <citation type="submission" date="2016-10" db="EMBL/GenBank/DDBJ databases">
        <authorList>
            <person name="Benchimol M."/>
            <person name="Almeida L.G."/>
            <person name="Vasconcelos A.T."/>
            <person name="Perreira-Neves A."/>
            <person name="Rosa I.A."/>
            <person name="Tasca T."/>
            <person name="Bogo M.R."/>
            <person name="de Souza W."/>
        </authorList>
    </citation>
    <scope>NUCLEOTIDE SEQUENCE [LARGE SCALE GENOMIC DNA]</scope>
    <source>
        <strain evidence="8">K</strain>
    </source>
</reference>
<keyword evidence="2 5" id="KW-0853">WD repeat</keyword>
<accession>A0A1J4KIP9</accession>
<evidence type="ECO:0000256" key="3">
    <source>
        <dbReference type="ARBA" id="ARBA00022737"/>
    </source>
</evidence>
<gene>
    <name evidence="8" type="ORF">TRFO_01155</name>
</gene>
<dbReference type="RefSeq" id="XP_068364351.1">
    <property type="nucleotide sequence ID" value="XM_068489940.1"/>
</dbReference>
<evidence type="ECO:0000256" key="4">
    <source>
        <dbReference type="ARBA" id="ARBA00023306"/>
    </source>
</evidence>
<dbReference type="InterPro" id="IPR033010">
    <property type="entry name" value="Cdc20/Fizzy"/>
</dbReference>
<dbReference type="GO" id="GO:0005680">
    <property type="term" value="C:anaphase-promoting complex"/>
    <property type="evidence" value="ECO:0007669"/>
    <property type="project" value="TreeGrafter"/>
</dbReference>
<dbReference type="GO" id="GO:0010997">
    <property type="term" value="F:anaphase-promoting complex binding"/>
    <property type="evidence" value="ECO:0007669"/>
    <property type="project" value="InterPro"/>
</dbReference>
<dbReference type="Proteomes" id="UP000179807">
    <property type="component" value="Unassembled WGS sequence"/>
</dbReference>
<dbReference type="PROSITE" id="PS50294">
    <property type="entry name" value="WD_REPEATS_REGION"/>
    <property type="match status" value="1"/>
</dbReference>
<evidence type="ECO:0000256" key="2">
    <source>
        <dbReference type="ARBA" id="ARBA00022574"/>
    </source>
</evidence>
<dbReference type="OrthoDB" id="10263272at2759"/>
<dbReference type="SMART" id="SM00320">
    <property type="entry name" value="WD40"/>
    <property type="match status" value="5"/>
</dbReference>
<sequence length="424" mass="47429">MSYADLLHNKPIAKRTSTDRLISPPQMPRKSRNSLTPDRKIILSQTHFGIPTPPLRQNSESRFKVQRSSSISTKLFSTNSQELFGSPIRRQNSSDFSNSSPCPQTNARQLPSKPLHKIPIDGISCDFYISPMDWSKTQQIAFSISGSVAFINPKTSEIRLAKNAPTEATALKYNSDGSILAVGCDYGKLELYSVINQNDYMSLDISETTILTIDWKDSIIASGSRDGLFGLFDTRTEELIVNENIHFEEICGIKFSHLNHNILATSSNDSTVKIWDLRNLDEPIIDYQEHSAAIRALAFSPTADNIIATGGGTSDKTIKMWDINTGETIYSIDTGSQVCNLFWNEDYNEIFSTHGFSQNHLALWRGSDLSPVAQFYEHKQRVLFMANSPDNSKVATAAPNDGVQIWQMFPSQRLSLTDSMKLVR</sequence>
<dbReference type="InterPro" id="IPR020472">
    <property type="entry name" value="WD40_PAC1"/>
</dbReference>
<dbReference type="GO" id="GO:0031145">
    <property type="term" value="P:anaphase-promoting complex-dependent catabolic process"/>
    <property type="evidence" value="ECO:0007669"/>
    <property type="project" value="TreeGrafter"/>
</dbReference>
<dbReference type="GeneID" id="94824644"/>
<keyword evidence="9" id="KW-1185">Reference proteome</keyword>
<dbReference type="Gene3D" id="2.130.10.10">
    <property type="entry name" value="YVTN repeat-like/Quinoprotein amine dehydrogenase"/>
    <property type="match status" value="1"/>
</dbReference>
<dbReference type="EMBL" id="MLAK01000593">
    <property type="protein sequence ID" value="OHT11215.1"/>
    <property type="molecule type" value="Genomic_DNA"/>
</dbReference>
<evidence type="ECO:0000256" key="5">
    <source>
        <dbReference type="PROSITE-ProRule" id="PRU00221"/>
    </source>
</evidence>
<dbReference type="GO" id="GO:1905786">
    <property type="term" value="P:positive regulation of anaphase-promoting complex-dependent catabolic process"/>
    <property type="evidence" value="ECO:0007669"/>
    <property type="project" value="TreeGrafter"/>
</dbReference>
<dbReference type="PANTHER" id="PTHR19918:SF1">
    <property type="entry name" value="FIZZY-RELATED PROTEIN HOMOLOG"/>
    <property type="match status" value="1"/>
</dbReference>
<evidence type="ECO:0000313" key="9">
    <source>
        <dbReference type="Proteomes" id="UP000179807"/>
    </source>
</evidence>
<dbReference type="InterPro" id="IPR036322">
    <property type="entry name" value="WD40_repeat_dom_sf"/>
</dbReference>
<feature type="domain" description="CDC20/Fizzy WD40" evidence="7">
    <location>
        <begin position="122"/>
        <end position="406"/>
    </location>
</feature>
<evidence type="ECO:0000256" key="6">
    <source>
        <dbReference type="SAM" id="MobiDB-lite"/>
    </source>
</evidence>
<feature type="repeat" description="WD" evidence="5">
    <location>
        <begin position="243"/>
        <end position="279"/>
    </location>
</feature>
<comment type="caution">
    <text evidence="8">The sequence shown here is derived from an EMBL/GenBank/DDBJ whole genome shotgun (WGS) entry which is preliminary data.</text>
</comment>
<keyword evidence="4" id="KW-0131">Cell cycle</keyword>
<evidence type="ECO:0000256" key="1">
    <source>
        <dbReference type="ARBA" id="ARBA00006445"/>
    </source>
</evidence>
<dbReference type="VEuPathDB" id="TrichDB:TRFO_01155"/>
<proteinExistence type="inferred from homology"/>
<dbReference type="SUPFAM" id="SSF50978">
    <property type="entry name" value="WD40 repeat-like"/>
    <property type="match status" value="1"/>
</dbReference>
<feature type="region of interest" description="Disordered" evidence="6">
    <location>
        <begin position="82"/>
        <end position="113"/>
    </location>
</feature>